<dbReference type="Proteomes" id="UP000652427">
    <property type="component" value="Unassembled WGS sequence"/>
</dbReference>
<keyword evidence="2" id="KW-0489">Methyltransferase</keyword>
<comment type="caution">
    <text evidence="2">The sequence shown here is derived from an EMBL/GenBank/DDBJ whole genome shotgun (WGS) entry which is preliminary data.</text>
</comment>
<dbReference type="GO" id="GO:0008168">
    <property type="term" value="F:methyltransferase activity"/>
    <property type="evidence" value="ECO:0007669"/>
    <property type="project" value="UniProtKB-KW"/>
</dbReference>
<dbReference type="Pfam" id="PF08241">
    <property type="entry name" value="Methyltransf_11"/>
    <property type="match status" value="1"/>
</dbReference>
<protein>
    <submittedName>
        <fullName evidence="2">Class I SAM-dependent methyltransferase</fullName>
    </submittedName>
</protein>
<sequence>MNRFIHFAARTVRKSPALTTLSSFVNGQRLNVAFSSSDQYWRERYEKGGNSGEGSYGALSKYKAEFINSFVAEKNISSIIEFGCGDGNQASLFTFAKYTGIDISEKCVESCKALLGKRGYEFIVLEDYLADEVEEAFDLALSLDVVYHLVEDEIYNAYISKLFKSSSRYVLVYASNFNSFDPNLPHVRHREFSRDVELAFPDWTLVETEKNPYEKPHDSKVYGSFAKFHLFEKR</sequence>
<name>A0ABX2N5M4_9SPHN</name>
<proteinExistence type="predicted"/>
<dbReference type="InterPro" id="IPR029063">
    <property type="entry name" value="SAM-dependent_MTases_sf"/>
</dbReference>
<keyword evidence="3" id="KW-1185">Reference proteome</keyword>
<evidence type="ECO:0000313" key="2">
    <source>
        <dbReference type="EMBL" id="NVD29028.1"/>
    </source>
</evidence>
<dbReference type="GO" id="GO:0032259">
    <property type="term" value="P:methylation"/>
    <property type="evidence" value="ECO:0007669"/>
    <property type="project" value="UniProtKB-KW"/>
</dbReference>
<dbReference type="Gene3D" id="3.40.50.150">
    <property type="entry name" value="Vaccinia Virus protein VP39"/>
    <property type="match status" value="1"/>
</dbReference>
<dbReference type="RefSeq" id="WP_176280465.1">
    <property type="nucleotide sequence ID" value="NZ_JABWMH010000004.1"/>
</dbReference>
<evidence type="ECO:0000259" key="1">
    <source>
        <dbReference type="Pfam" id="PF08241"/>
    </source>
</evidence>
<dbReference type="InterPro" id="IPR013216">
    <property type="entry name" value="Methyltransf_11"/>
</dbReference>
<dbReference type="SUPFAM" id="SSF53335">
    <property type="entry name" value="S-adenosyl-L-methionine-dependent methyltransferases"/>
    <property type="match status" value="1"/>
</dbReference>
<gene>
    <name evidence="2" type="ORF">HUO14_14100</name>
</gene>
<organism evidence="2 3">
    <name type="scientific">Parasphingorhabdus flavimaris</name>
    <dbReference type="NCBI Taxonomy" id="266812"/>
    <lineage>
        <taxon>Bacteria</taxon>
        <taxon>Pseudomonadati</taxon>
        <taxon>Pseudomonadota</taxon>
        <taxon>Alphaproteobacteria</taxon>
        <taxon>Sphingomonadales</taxon>
        <taxon>Sphingomonadaceae</taxon>
        <taxon>Parasphingorhabdus</taxon>
    </lineage>
</organism>
<keyword evidence="2" id="KW-0808">Transferase</keyword>
<dbReference type="CDD" id="cd02440">
    <property type="entry name" value="AdoMet_MTases"/>
    <property type="match status" value="1"/>
</dbReference>
<accession>A0ABX2N5M4</accession>
<reference evidence="2 3" key="1">
    <citation type="submission" date="2020-06" db="EMBL/GenBank/DDBJ databases">
        <authorList>
            <person name="Kim S.-J."/>
            <person name="Park S.-J."/>
        </authorList>
    </citation>
    <scope>NUCLEOTIDE SEQUENCE [LARGE SCALE GENOMIC DNA]</scope>
    <source>
        <strain evidence="2 3">SW-151</strain>
    </source>
</reference>
<dbReference type="EMBL" id="JABWMH010000004">
    <property type="protein sequence ID" value="NVD29028.1"/>
    <property type="molecule type" value="Genomic_DNA"/>
</dbReference>
<evidence type="ECO:0000313" key="3">
    <source>
        <dbReference type="Proteomes" id="UP000652427"/>
    </source>
</evidence>
<feature type="domain" description="Methyltransferase type 11" evidence="1">
    <location>
        <begin position="81"/>
        <end position="159"/>
    </location>
</feature>